<dbReference type="Proteomes" id="UP000724268">
    <property type="component" value="Unassembled WGS sequence"/>
</dbReference>
<evidence type="ECO:0000256" key="1">
    <source>
        <dbReference type="SAM" id="Phobius"/>
    </source>
</evidence>
<comment type="caution">
    <text evidence="2">The sequence shown here is derived from an EMBL/GenBank/DDBJ whole genome shotgun (WGS) entry which is preliminary data.</text>
</comment>
<gene>
    <name evidence="2" type="ORF">KZX47_05050</name>
</gene>
<keyword evidence="1" id="KW-0812">Transmembrane</keyword>
<evidence type="ECO:0000313" key="3">
    <source>
        <dbReference type="Proteomes" id="UP000724268"/>
    </source>
</evidence>
<keyword evidence="3" id="KW-1185">Reference proteome</keyword>
<reference evidence="2 3" key="1">
    <citation type="submission" date="2021-07" db="EMBL/GenBank/DDBJ databases">
        <title>Thermus aquaticus gen. n. and sp. n., a nonsporulating extreme thermophile.</title>
        <authorList>
            <person name="Hu C.-J."/>
            <person name="Li W.-J."/>
            <person name="Xian W.-D."/>
        </authorList>
    </citation>
    <scope>NUCLEOTIDE SEQUENCE [LARGE SCALE GENOMIC DNA]</scope>
    <source>
        <strain evidence="2 3">SYSU G05001</strain>
    </source>
</reference>
<dbReference type="InterPro" id="IPR032307">
    <property type="entry name" value="PepSY_TM-like_2"/>
</dbReference>
<organism evidence="2 3">
    <name type="scientific">Thermus brevis</name>
    <dbReference type="NCBI Taxonomy" id="2862456"/>
    <lineage>
        <taxon>Bacteria</taxon>
        <taxon>Thermotogati</taxon>
        <taxon>Deinococcota</taxon>
        <taxon>Deinococci</taxon>
        <taxon>Thermales</taxon>
        <taxon>Thermaceae</taxon>
        <taxon>Thermus</taxon>
    </lineage>
</organism>
<keyword evidence="1" id="KW-0472">Membrane</keyword>
<evidence type="ECO:0000313" key="2">
    <source>
        <dbReference type="EMBL" id="MBW6394523.1"/>
    </source>
</evidence>
<feature type="transmembrane region" description="Helical" evidence="1">
    <location>
        <begin position="154"/>
        <end position="177"/>
    </location>
</feature>
<feature type="transmembrane region" description="Helical" evidence="1">
    <location>
        <begin position="184"/>
        <end position="202"/>
    </location>
</feature>
<dbReference type="RefSeq" id="WP_219759214.1">
    <property type="nucleotide sequence ID" value="NZ_JAHXRS010000007.1"/>
</dbReference>
<proteinExistence type="predicted"/>
<accession>A0ABS6ZXB3</accession>
<dbReference type="PANTHER" id="PTHR40115">
    <property type="entry name" value="INNER MEMBRANE PROTEIN WITH PEPSY TM HELIX"/>
    <property type="match status" value="1"/>
</dbReference>
<keyword evidence="1" id="KW-1133">Transmembrane helix</keyword>
<feature type="transmembrane region" description="Helical" evidence="1">
    <location>
        <begin position="20"/>
        <end position="42"/>
    </location>
</feature>
<protein>
    <submittedName>
        <fullName evidence="2">PepSY-associated TM helix domain-containing protein</fullName>
    </submittedName>
</protein>
<dbReference type="EMBL" id="JAHXRS010000007">
    <property type="protein sequence ID" value="MBW6394523.1"/>
    <property type="molecule type" value="Genomic_DNA"/>
</dbReference>
<name>A0ABS6ZXB3_9DEIN</name>
<sequence length="204" mass="22136">MITAGKPRSGASPLRARLYAWARVLHLYLSMLALMAVLFFALTGLTLNHPEWFGEGRVRKLTGTLPGAPYLQGEAVDWLRLSEDLRALGLRGRVSEYGQSGAQAWLSFRAPGYGADAQVDLKTGAYTLSLSEAGLVAALNDLHKGRDTPGAWKWAIDLSALFLALVSLTGLFLSLFLRKTRRPALLTLLLGLLLFGGLALWASL</sequence>
<dbReference type="PANTHER" id="PTHR40115:SF1">
    <property type="entry name" value="INNER MEMBRANE PROTEIN WITH PEPSY TM HELIX"/>
    <property type="match status" value="1"/>
</dbReference>
<dbReference type="Pfam" id="PF16357">
    <property type="entry name" value="PepSY_TM_like_2"/>
    <property type="match status" value="1"/>
</dbReference>